<name>A0AAW1BMS6_CROAD</name>
<evidence type="ECO:0000313" key="3">
    <source>
        <dbReference type="Proteomes" id="UP001474421"/>
    </source>
</evidence>
<gene>
    <name evidence="2" type="ORF">NXF25_007939</name>
</gene>
<feature type="region of interest" description="Disordered" evidence="1">
    <location>
        <begin position="1"/>
        <end position="48"/>
    </location>
</feature>
<evidence type="ECO:0000313" key="2">
    <source>
        <dbReference type="EMBL" id="KAK9403112.1"/>
    </source>
</evidence>
<feature type="compositionally biased region" description="Pro residues" evidence="1">
    <location>
        <begin position="1"/>
        <end position="11"/>
    </location>
</feature>
<organism evidence="2 3">
    <name type="scientific">Crotalus adamanteus</name>
    <name type="common">Eastern diamondback rattlesnake</name>
    <dbReference type="NCBI Taxonomy" id="8729"/>
    <lineage>
        <taxon>Eukaryota</taxon>
        <taxon>Metazoa</taxon>
        <taxon>Chordata</taxon>
        <taxon>Craniata</taxon>
        <taxon>Vertebrata</taxon>
        <taxon>Euteleostomi</taxon>
        <taxon>Lepidosauria</taxon>
        <taxon>Squamata</taxon>
        <taxon>Bifurcata</taxon>
        <taxon>Unidentata</taxon>
        <taxon>Episquamata</taxon>
        <taxon>Toxicofera</taxon>
        <taxon>Serpentes</taxon>
        <taxon>Colubroidea</taxon>
        <taxon>Viperidae</taxon>
        <taxon>Crotalinae</taxon>
        <taxon>Crotalus</taxon>
    </lineage>
</organism>
<evidence type="ECO:0000256" key="1">
    <source>
        <dbReference type="SAM" id="MobiDB-lite"/>
    </source>
</evidence>
<dbReference type="AlphaFoldDB" id="A0AAW1BMS6"/>
<sequence length="245" mass="26994">MPPCSGEPARPPGFASRRGSDLLIAGGGGEEERRGRTEVGERSPRGKAQFTFPDAEEQPPITLCSHVSTHFFGRGQPITARAACLEEPMGEGRGPPWKERASCLEGREEGMEMIVKKQCLRKCYWNYTNEKSAFEAVEALMSMSCSWKSDFKKYAERRPMTPASDTSEEFEDNLLPPADFRTIPAFCLTPPYSPSADLEMSQAVHPATTSVPPCVQNKPCSPSIFFASRRSLFYAIGLPDGSILC</sequence>
<proteinExistence type="predicted"/>
<protein>
    <submittedName>
        <fullName evidence="2">Krueppel-like factor 10</fullName>
    </submittedName>
</protein>
<feature type="compositionally biased region" description="Basic and acidic residues" evidence="1">
    <location>
        <begin position="30"/>
        <end position="44"/>
    </location>
</feature>
<comment type="caution">
    <text evidence="2">The sequence shown here is derived from an EMBL/GenBank/DDBJ whole genome shotgun (WGS) entry which is preliminary data.</text>
</comment>
<dbReference type="Proteomes" id="UP001474421">
    <property type="component" value="Unassembled WGS sequence"/>
</dbReference>
<accession>A0AAW1BMS6</accession>
<keyword evidence="3" id="KW-1185">Reference proteome</keyword>
<dbReference type="EMBL" id="JAOTOJ010000003">
    <property type="protein sequence ID" value="KAK9403112.1"/>
    <property type="molecule type" value="Genomic_DNA"/>
</dbReference>
<reference evidence="2 3" key="1">
    <citation type="journal article" date="2024" name="Proc. Natl. Acad. Sci. U.S.A.">
        <title>The genetic regulatory architecture and epigenomic basis for age-related changes in rattlesnake venom.</title>
        <authorList>
            <person name="Hogan M.P."/>
            <person name="Holding M.L."/>
            <person name="Nystrom G.S."/>
            <person name="Colston T.J."/>
            <person name="Bartlett D.A."/>
            <person name="Mason A.J."/>
            <person name="Ellsworth S.A."/>
            <person name="Rautsaw R.M."/>
            <person name="Lawrence K.C."/>
            <person name="Strickland J.L."/>
            <person name="He B."/>
            <person name="Fraser P."/>
            <person name="Margres M.J."/>
            <person name="Gilbert D.M."/>
            <person name="Gibbs H.L."/>
            <person name="Parkinson C.L."/>
            <person name="Rokyta D.R."/>
        </authorList>
    </citation>
    <scope>NUCLEOTIDE SEQUENCE [LARGE SCALE GENOMIC DNA]</scope>
    <source>
        <strain evidence="2">DRR0105</strain>
    </source>
</reference>